<protein>
    <submittedName>
        <fullName evidence="2">Uncharacterized protein</fullName>
    </submittedName>
</protein>
<keyword evidence="3" id="KW-1185">Reference proteome</keyword>
<evidence type="ECO:0000313" key="2">
    <source>
        <dbReference type="EMBL" id="KJV09763.1"/>
    </source>
</evidence>
<sequence>MRYFLPLLLLLAALPLRAADRYALPSADLEQIIVFFARETANPRYYALDYSPDHPVSLITDAGESDAYIAFNLIPAAKGAQGVGPTYFLNMVSGQIFSLYATCTRHTFPRLDAFVAERRAKHRVPADILAKHQAHFRAVSDPRSTNCGGDGLPP</sequence>
<keyword evidence="1" id="KW-0732">Signal</keyword>
<evidence type="ECO:0000313" key="3">
    <source>
        <dbReference type="Proteomes" id="UP000033774"/>
    </source>
</evidence>
<proteinExistence type="predicted"/>
<accession>A0A0F3IT89</accession>
<dbReference type="Proteomes" id="UP000033774">
    <property type="component" value="Unassembled WGS sequence"/>
</dbReference>
<organism evidence="2 3">
    <name type="scientific">Elstera litoralis</name>
    <dbReference type="NCBI Taxonomy" id="552518"/>
    <lineage>
        <taxon>Bacteria</taxon>
        <taxon>Pseudomonadati</taxon>
        <taxon>Pseudomonadota</taxon>
        <taxon>Alphaproteobacteria</taxon>
        <taxon>Rhodospirillales</taxon>
        <taxon>Rhodospirillaceae</taxon>
        <taxon>Elstera</taxon>
    </lineage>
</organism>
<evidence type="ECO:0000256" key="1">
    <source>
        <dbReference type="SAM" id="SignalP"/>
    </source>
</evidence>
<comment type="caution">
    <text evidence="2">The sequence shown here is derived from an EMBL/GenBank/DDBJ whole genome shotgun (WGS) entry which is preliminary data.</text>
</comment>
<dbReference type="EMBL" id="LAJY01000218">
    <property type="protein sequence ID" value="KJV09763.1"/>
    <property type="molecule type" value="Genomic_DNA"/>
</dbReference>
<dbReference type="RefSeq" id="WP_045775619.1">
    <property type="nucleotide sequence ID" value="NZ_LAJY01000218.1"/>
</dbReference>
<feature type="signal peptide" evidence="1">
    <location>
        <begin position="1"/>
        <end position="18"/>
    </location>
</feature>
<dbReference type="OrthoDB" id="9861259at2"/>
<dbReference type="AlphaFoldDB" id="A0A0F3IT89"/>
<feature type="chain" id="PRO_5002462539" evidence="1">
    <location>
        <begin position="19"/>
        <end position="154"/>
    </location>
</feature>
<reference evidence="2 3" key="1">
    <citation type="submission" date="2015-03" db="EMBL/GenBank/DDBJ databases">
        <title>Draft genome sequence of Elstera litoralis.</title>
        <authorList>
            <person name="Rahalkar M.C."/>
            <person name="Dhakephalkar P.K."/>
            <person name="Pore S.D."/>
            <person name="Arora P."/>
            <person name="Kapse N.G."/>
            <person name="Pandit P.S."/>
        </authorList>
    </citation>
    <scope>NUCLEOTIDE SEQUENCE [LARGE SCALE GENOMIC DNA]</scope>
    <source>
        <strain evidence="2 3">Dia-1</strain>
    </source>
</reference>
<gene>
    <name evidence="2" type="ORF">VZ95_09420</name>
</gene>
<name>A0A0F3IT89_9PROT</name>